<reference evidence="2 3" key="1">
    <citation type="submission" date="2019-06" db="EMBL/GenBank/DDBJ databases">
        <title>A distant relative of Phikzvirus genus phages from a therapeutic phage collection.</title>
        <authorList>
            <person name="Hejnowicz M.S."/>
            <person name="Dabrowski K."/>
            <person name="Gawor J."/>
            <person name="Weber-Dabrowska B."/>
            <person name="Gromadka R."/>
            <person name="Lobocka M.B."/>
        </authorList>
    </citation>
    <scope>NUCLEOTIDE SEQUENCE [LARGE SCALE GENOMIC DNA]</scope>
</reference>
<accession>A0A5C1K7D3</accession>
<dbReference type="KEGG" id="vg:77936867"/>
<feature type="compositionally biased region" description="Polar residues" evidence="1">
    <location>
        <begin position="42"/>
        <end position="65"/>
    </location>
</feature>
<dbReference type="RefSeq" id="YP_010660857.1">
    <property type="nucleotide sequence ID" value="NC_070882.1"/>
</dbReference>
<organism evidence="2 3">
    <name type="scientific">Pseudomonas phage vB_PaeM_PS119XW</name>
    <dbReference type="NCBI Taxonomy" id="2601632"/>
    <lineage>
        <taxon>Viruses</taxon>
        <taxon>Duplodnaviria</taxon>
        <taxon>Heunggongvirae</taxon>
        <taxon>Uroviricota</taxon>
        <taxon>Caudoviricetes</taxon>
        <taxon>Chimalliviridae</taxon>
        <taxon>Pawinskivirus</taxon>
        <taxon>Pawinskivirus PS119XW</taxon>
    </lineage>
</organism>
<name>A0A5C1K7D3_9CAUD</name>
<dbReference type="Proteomes" id="UP000322144">
    <property type="component" value="Segment"/>
</dbReference>
<proteinExistence type="predicted"/>
<sequence length="65" mass="6666">MKKILVVTGALAAVIALGTAACKLYETLNDNVVEPTGDDASTDTTAESPVQEQDTSAPAEETTAQ</sequence>
<dbReference type="GeneID" id="77936867"/>
<dbReference type="EMBL" id="MN103543">
    <property type="protein sequence ID" value="QEM41846.1"/>
    <property type="molecule type" value="Genomic_DNA"/>
</dbReference>
<evidence type="ECO:0000313" key="3">
    <source>
        <dbReference type="Proteomes" id="UP000322144"/>
    </source>
</evidence>
<protein>
    <recommendedName>
        <fullName evidence="4">Lipoprotein</fullName>
    </recommendedName>
</protein>
<evidence type="ECO:0008006" key="4">
    <source>
        <dbReference type="Google" id="ProtNLM"/>
    </source>
</evidence>
<feature type="region of interest" description="Disordered" evidence="1">
    <location>
        <begin position="32"/>
        <end position="65"/>
    </location>
</feature>
<evidence type="ECO:0000256" key="1">
    <source>
        <dbReference type="SAM" id="MobiDB-lite"/>
    </source>
</evidence>
<keyword evidence="3" id="KW-1185">Reference proteome</keyword>
<dbReference type="PROSITE" id="PS51257">
    <property type="entry name" value="PROKAR_LIPOPROTEIN"/>
    <property type="match status" value="1"/>
</dbReference>
<evidence type="ECO:0000313" key="2">
    <source>
        <dbReference type="EMBL" id="QEM41846.1"/>
    </source>
</evidence>